<reference evidence="1" key="1">
    <citation type="submission" date="2013-05" db="EMBL/GenBank/DDBJ databases">
        <authorList>
            <person name="Harkins D.M."/>
            <person name="Durkin A.S."/>
            <person name="Brinkac L.M."/>
            <person name="Haft D.H."/>
            <person name="Selengut J.D."/>
            <person name="Sanka R."/>
            <person name="DePew J."/>
            <person name="Purushe J."/>
            <person name="Hartskeerl R.A."/>
            <person name="Ahmed A."/>
            <person name="van der Linden H."/>
            <person name="Goris M.G.A."/>
            <person name="Vinetz J.M."/>
            <person name="Sutton G.G."/>
            <person name="Nierman W.C."/>
            <person name="Fouts D.E."/>
        </authorList>
    </citation>
    <scope>NUCLEOTIDE SEQUENCE [LARGE SCALE GENOMIC DNA]</scope>
    <source>
        <strain evidence="1">L 60</strain>
    </source>
</reference>
<dbReference type="STRING" id="100053.GCA_002009845_01297"/>
<name>V6I7W1_9LEPT</name>
<evidence type="ECO:0000313" key="2">
    <source>
        <dbReference type="Proteomes" id="UP000018747"/>
    </source>
</evidence>
<proteinExistence type="predicted"/>
<dbReference type="AlphaFoldDB" id="V6I7W1"/>
<dbReference type="EMBL" id="AHMT02000027">
    <property type="protein sequence ID" value="EQA62854.1"/>
    <property type="molecule type" value="Genomic_DNA"/>
</dbReference>
<sequence length="90" mass="10868">MCTEKISSWIAHNFFVFLSEKPILKGEMDVSLEEKLNQIEISFRNYILILDFLIRETRAELSENRAKREVWQEHHQNWKQSNKVFKNISL</sequence>
<gene>
    <name evidence="1" type="ORF">LEP1GSC062_1061</name>
</gene>
<evidence type="ECO:0000313" key="1">
    <source>
        <dbReference type="EMBL" id="EQA62854.1"/>
    </source>
</evidence>
<keyword evidence="2" id="KW-1185">Reference proteome</keyword>
<dbReference type="Proteomes" id="UP000018747">
    <property type="component" value="Unassembled WGS sequence"/>
</dbReference>
<comment type="caution">
    <text evidence="1">The sequence shown here is derived from an EMBL/GenBank/DDBJ whole genome shotgun (WGS) entry which is preliminary data.</text>
</comment>
<protein>
    <submittedName>
        <fullName evidence="1">Uncharacterized protein</fullName>
    </submittedName>
</protein>
<accession>V6I7W1</accession>
<organism evidence="1 2">
    <name type="scientific">Leptospira alexanderi serovar Manhao 3 str. L 60</name>
    <dbReference type="NCBI Taxonomy" id="1049759"/>
    <lineage>
        <taxon>Bacteria</taxon>
        <taxon>Pseudomonadati</taxon>
        <taxon>Spirochaetota</taxon>
        <taxon>Spirochaetia</taxon>
        <taxon>Leptospirales</taxon>
        <taxon>Leptospiraceae</taxon>
        <taxon>Leptospira</taxon>
    </lineage>
</organism>